<comment type="caution">
    <text evidence="1">The sequence shown here is derived from an EMBL/GenBank/DDBJ whole genome shotgun (WGS) entry which is preliminary data.</text>
</comment>
<evidence type="ECO:0000313" key="1">
    <source>
        <dbReference type="EMBL" id="HJB38308.1"/>
    </source>
</evidence>
<organism evidence="1 2">
    <name type="scientific">Candidatus Acutalibacter ornithocaccae</name>
    <dbReference type="NCBI Taxonomy" id="2838416"/>
    <lineage>
        <taxon>Bacteria</taxon>
        <taxon>Bacillati</taxon>
        <taxon>Bacillota</taxon>
        <taxon>Clostridia</taxon>
        <taxon>Eubacteriales</taxon>
        <taxon>Acutalibacteraceae</taxon>
        <taxon>Acutalibacter</taxon>
    </lineage>
</organism>
<dbReference type="EMBL" id="DWXZ01000208">
    <property type="protein sequence ID" value="HJB38308.1"/>
    <property type="molecule type" value="Genomic_DNA"/>
</dbReference>
<gene>
    <name evidence="1" type="ORF">H9942_09625</name>
</gene>
<dbReference type="InterPro" id="IPR014858">
    <property type="entry name" value="BrxB"/>
</dbReference>
<dbReference type="AlphaFoldDB" id="A0A9D2LZU3"/>
<sequence>MDMIKQELDRIKDRISDPSFLANKGLSNEVGIHVFCYDPKEELVVQDCIRRLKTESNTPYRIIERDLYEIFLSLLEDKRVLRSVPSLEDRRGKDYLLSQLQKIATPEALLARMNYSPHVKGQDVLFMTGIGKIHPFMRSHKMLDSMQSLFEDIPIVMFYPGSFNGQSLNLFNEFLDGHYYRAFNLL</sequence>
<protein>
    <submittedName>
        <fullName evidence="1">DUF1788 domain-containing protein</fullName>
    </submittedName>
</protein>
<name>A0A9D2LZU3_9FIRM</name>
<reference evidence="1" key="2">
    <citation type="submission" date="2021-04" db="EMBL/GenBank/DDBJ databases">
        <authorList>
            <person name="Gilroy R."/>
        </authorList>
    </citation>
    <scope>NUCLEOTIDE SEQUENCE</scope>
    <source>
        <strain evidence="1">ChiBcolR8-3208</strain>
    </source>
</reference>
<dbReference type="Pfam" id="PF08747">
    <property type="entry name" value="BrxB"/>
    <property type="match status" value="1"/>
</dbReference>
<accession>A0A9D2LZU3</accession>
<proteinExistence type="predicted"/>
<reference evidence="1" key="1">
    <citation type="journal article" date="2021" name="PeerJ">
        <title>Extensive microbial diversity within the chicken gut microbiome revealed by metagenomics and culture.</title>
        <authorList>
            <person name="Gilroy R."/>
            <person name="Ravi A."/>
            <person name="Getino M."/>
            <person name="Pursley I."/>
            <person name="Horton D.L."/>
            <person name="Alikhan N.F."/>
            <person name="Baker D."/>
            <person name="Gharbi K."/>
            <person name="Hall N."/>
            <person name="Watson M."/>
            <person name="Adriaenssens E.M."/>
            <person name="Foster-Nyarko E."/>
            <person name="Jarju S."/>
            <person name="Secka A."/>
            <person name="Antonio M."/>
            <person name="Oren A."/>
            <person name="Chaudhuri R.R."/>
            <person name="La Ragione R."/>
            <person name="Hildebrand F."/>
            <person name="Pallen M.J."/>
        </authorList>
    </citation>
    <scope>NUCLEOTIDE SEQUENCE</scope>
    <source>
        <strain evidence="1">ChiBcolR8-3208</strain>
    </source>
</reference>
<dbReference type="Proteomes" id="UP000824214">
    <property type="component" value="Unassembled WGS sequence"/>
</dbReference>
<evidence type="ECO:0000313" key="2">
    <source>
        <dbReference type="Proteomes" id="UP000824214"/>
    </source>
</evidence>